<proteinExistence type="predicted"/>
<dbReference type="EMBL" id="CP121472">
    <property type="protein sequence ID" value="WPL19099.1"/>
    <property type="molecule type" value="Genomic_DNA"/>
</dbReference>
<sequence>MYDEQNEVIRYKWNQPAGSGFRLRYDAVDPEHCYHVEDCDNHVVMDDWGCSDLDEALDVLNQHFDIDVSEERARVSAWLPADMR</sequence>
<name>A0ABZ0SEL3_9GAMM</name>
<dbReference type="RefSeq" id="WP_328984846.1">
    <property type="nucleotide sequence ID" value="NZ_CP121472.1"/>
</dbReference>
<gene>
    <name evidence="1" type="ORF">Thiowin_04203</name>
</gene>
<organism evidence="1 2">
    <name type="scientific">Thiorhodovibrio winogradskyi</name>
    <dbReference type="NCBI Taxonomy" id="77007"/>
    <lineage>
        <taxon>Bacteria</taxon>
        <taxon>Pseudomonadati</taxon>
        <taxon>Pseudomonadota</taxon>
        <taxon>Gammaproteobacteria</taxon>
        <taxon>Chromatiales</taxon>
        <taxon>Chromatiaceae</taxon>
        <taxon>Thiorhodovibrio</taxon>
    </lineage>
</organism>
<keyword evidence="2" id="KW-1185">Reference proteome</keyword>
<reference evidence="1 2" key="1">
    <citation type="journal article" date="2023" name="Microorganisms">
        <title>Thiorhodovibrio frisius and Trv. litoralis spp. nov., Two Novel Members from a Clade of Fastidious Purple Sulfur Bacteria That Exhibit Unique Red-Shifted Light-Harvesting Capabilities.</title>
        <authorList>
            <person name="Methner A."/>
            <person name="Kuzyk S.B."/>
            <person name="Petersen J."/>
            <person name="Bauer S."/>
            <person name="Brinkmann H."/>
            <person name="Sichau K."/>
            <person name="Wanner G."/>
            <person name="Wolf J."/>
            <person name="Neumann-Schaal M."/>
            <person name="Henke P."/>
            <person name="Tank M."/>
            <person name="Sproer C."/>
            <person name="Bunk B."/>
            <person name="Overmann J."/>
        </authorList>
    </citation>
    <scope>NUCLEOTIDE SEQUENCE [LARGE SCALE GENOMIC DNA]</scope>
    <source>
        <strain evidence="1 2">DSM 6702</strain>
    </source>
</reference>
<dbReference type="Proteomes" id="UP001432180">
    <property type="component" value="Chromosome"/>
</dbReference>
<accession>A0ABZ0SEL3</accession>
<evidence type="ECO:0000313" key="1">
    <source>
        <dbReference type="EMBL" id="WPL19099.1"/>
    </source>
</evidence>
<evidence type="ECO:0000313" key="2">
    <source>
        <dbReference type="Proteomes" id="UP001432180"/>
    </source>
</evidence>
<protein>
    <submittedName>
        <fullName evidence="1">Uncharacterized protein</fullName>
    </submittedName>
</protein>